<evidence type="ECO:0000313" key="2">
    <source>
        <dbReference type="Proteomes" id="UP001321520"/>
    </source>
</evidence>
<sequence length="48" mass="4819">MHGIAPGVKALQGVGVVARQIDILNCNGLVDRNQAAGAKYAEAGAGRS</sequence>
<keyword evidence="2" id="KW-1185">Reference proteome</keyword>
<organism evidence="1 2">
    <name type="scientific">Microbulbifer spongiae</name>
    <dbReference type="NCBI Taxonomy" id="2944933"/>
    <lineage>
        <taxon>Bacteria</taxon>
        <taxon>Pseudomonadati</taxon>
        <taxon>Pseudomonadota</taxon>
        <taxon>Gammaproteobacteria</taxon>
        <taxon>Cellvibrionales</taxon>
        <taxon>Microbulbiferaceae</taxon>
        <taxon>Microbulbifer</taxon>
    </lineage>
</organism>
<reference evidence="1 2" key="1">
    <citation type="submission" date="2022-05" db="EMBL/GenBank/DDBJ databases">
        <title>Microbulbifer sp. nov., isolated from sponge.</title>
        <authorList>
            <person name="Gao L."/>
        </authorList>
    </citation>
    <scope>NUCLEOTIDE SEQUENCE [LARGE SCALE GENOMIC DNA]</scope>
    <source>
        <strain evidence="1 2">MI-G</strain>
    </source>
</reference>
<gene>
    <name evidence="1" type="ORF">M8T91_06565</name>
</gene>
<dbReference type="EMBL" id="CP098023">
    <property type="protein sequence ID" value="WKD51081.1"/>
    <property type="molecule type" value="Genomic_DNA"/>
</dbReference>
<dbReference type="Proteomes" id="UP001321520">
    <property type="component" value="Chromosome"/>
</dbReference>
<proteinExistence type="predicted"/>
<accession>A0ABY9EIW7</accession>
<evidence type="ECO:0000313" key="1">
    <source>
        <dbReference type="EMBL" id="WKD51081.1"/>
    </source>
</evidence>
<protein>
    <submittedName>
        <fullName evidence="1">Uncharacterized protein</fullName>
    </submittedName>
</protein>
<name>A0ABY9EIW7_9GAMM</name>
<dbReference type="RefSeq" id="WP_301418011.1">
    <property type="nucleotide sequence ID" value="NZ_CP098023.1"/>
</dbReference>